<evidence type="ECO:0000313" key="6">
    <source>
        <dbReference type="EMBL" id="RHZ81335.1"/>
    </source>
</evidence>
<dbReference type="PRINTS" id="PR00059">
    <property type="entry name" value="RIBOSOMALL6"/>
</dbReference>
<reference evidence="6 7" key="1">
    <citation type="submission" date="2018-08" db="EMBL/GenBank/DDBJ databases">
        <title>Genome and evolution of the arbuscular mycorrhizal fungus Diversispora epigaea (formerly Glomus versiforme) and its bacterial endosymbionts.</title>
        <authorList>
            <person name="Sun X."/>
            <person name="Fei Z."/>
            <person name="Harrison M."/>
        </authorList>
    </citation>
    <scope>NUCLEOTIDE SEQUENCE [LARGE SCALE GENOMIC DNA]</scope>
    <source>
        <strain evidence="6 7">IT104</strain>
    </source>
</reference>
<dbReference type="Proteomes" id="UP000266861">
    <property type="component" value="Unassembled WGS sequence"/>
</dbReference>
<keyword evidence="2 4" id="KW-0689">Ribosomal protein</keyword>
<dbReference type="InterPro" id="IPR036789">
    <property type="entry name" value="Ribosomal_uL6-like_a/b-dom_sf"/>
</dbReference>
<dbReference type="GO" id="GO:0005762">
    <property type="term" value="C:mitochondrial large ribosomal subunit"/>
    <property type="evidence" value="ECO:0007669"/>
    <property type="project" value="TreeGrafter"/>
</dbReference>
<dbReference type="AlphaFoldDB" id="A0A397IZ77"/>
<evidence type="ECO:0000256" key="2">
    <source>
        <dbReference type="ARBA" id="ARBA00022980"/>
    </source>
</evidence>
<keyword evidence="3 4" id="KW-0687">Ribonucleoprotein</keyword>
<dbReference type="InterPro" id="IPR000702">
    <property type="entry name" value="Ribosomal_uL6-like"/>
</dbReference>
<feature type="domain" description="Large ribosomal subunit protein uL6 alpha-beta" evidence="5">
    <location>
        <begin position="194"/>
        <end position="274"/>
    </location>
</feature>
<dbReference type="Gene3D" id="3.90.930.12">
    <property type="entry name" value="Ribosomal protein L6, alpha-beta domain"/>
    <property type="match status" value="2"/>
</dbReference>
<name>A0A397IZ77_9GLOM</name>
<evidence type="ECO:0000256" key="3">
    <source>
        <dbReference type="ARBA" id="ARBA00023274"/>
    </source>
</evidence>
<dbReference type="EMBL" id="PQFF01000113">
    <property type="protein sequence ID" value="RHZ81335.1"/>
    <property type="molecule type" value="Genomic_DNA"/>
</dbReference>
<evidence type="ECO:0000259" key="5">
    <source>
        <dbReference type="Pfam" id="PF00347"/>
    </source>
</evidence>
<dbReference type="GO" id="GO:0019843">
    <property type="term" value="F:rRNA binding"/>
    <property type="evidence" value="ECO:0007669"/>
    <property type="project" value="InterPro"/>
</dbReference>
<dbReference type="PANTHER" id="PTHR11655:SF14">
    <property type="entry name" value="LARGE RIBOSOMAL SUBUNIT PROTEIN UL6M"/>
    <property type="match status" value="1"/>
</dbReference>
<dbReference type="InterPro" id="IPR019906">
    <property type="entry name" value="Ribosomal_uL6_bac-type"/>
</dbReference>
<sequence>MSTLCKDKEMLYHRTTFTGFLKMLFQLSKLSLFIKCINSIKNNNCQISIKRFLSNSQPLNSHIGRKIIRYPHNVKITHDPTPITQPRVKADMFSTTLTISGPLGTHSMPIKPYVGIKFIKSDLSYVPPKERKPPTHNIDDDDFIDESDFDKKLAISVDDSKIKEQRAMWGTTRSLIANYVIGVSEGYNVLLRFVGVGYRASLEENPKSKDSPKQLHIRVGFSHPVILEIPLNIRCRLPSPTKIVLTGTDKQAVTLFASQIRSYRKPEPYNQKGIFVNDETIKKKSRKIRKIKTGLIYLSNSVLRVAITRTRFHDIYI</sequence>
<dbReference type="OrthoDB" id="540873at2759"/>
<evidence type="ECO:0000313" key="7">
    <source>
        <dbReference type="Proteomes" id="UP000266861"/>
    </source>
</evidence>
<dbReference type="SUPFAM" id="SSF56053">
    <property type="entry name" value="Ribosomal protein L6"/>
    <property type="match status" value="2"/>
</dbReference>
<dbReference type="InterPro" id="IPR020040">
    <property type="entry name" value="Ribosomal_uL6_a/b-dom"/>
</dbReference>
<comment type="caution">
    <text evidence="6">The sequence shown here is derived from an EMBL/GenBank/DDBJ whole genome shotgun (WGS) entry which is preliminary data.</text>
</comment>
<dbReference type="GO" id="GO:0006412">
    <property type="term" value="P:translation"/>
    <property type="evidence" value="ECO:0007669"/>
    <property type="project" value="InterPro"/>
</dbReference>
<proteinExistence type="inferred from homology"/>
<dbReference type="Pfam" id="PF00347">
    <property type="entry name" value="Ribosomal_L6"/>
    <property type="match status" value="1"/>
</dbReference>
<dbReference type="PANTHER" id="PTHR11655">
    <property type="entry name" value="60S/50S RIBOSOMAL PROTEIN L6/L9"/>
    <property type="match status" value="1"/>
</dbReference>
<evidence type="ECO:0000256" key="4">
    <source>
        <dbReference type="RuleBase" id="RU003869"/>
    </source>
</evidence>
<keyword evidence="7" id="KW-1185">Reference proteome</keyword>
<dbReference type="GO" id="GO:0003735">
    <property type="term" value="F:structural constituent of ribosome"/>
    <property type="evidence" value="ECO:0007669"/>
    <property type="project" value="InterPro"/>
</dbReference>
<protein>
    <recommendedName>
        <fullName evidence="5">Large ribosomal subunit protein uL6 alpha-beta domain-containing protein</fullName>
    </recommendedName>
</protein>
<dbReference type="STRING" id="1348612.A0A397IZ77"/>
<organism evidence="6 7">
    <name type="scientific">Diversispora epigaea</name>
    <dbReference type="NCBI Taxonomy" id="1348612"/>
    <lineage>
        <taxon>Eukaryota</taxon>
        <taxon>Fungi</taxon>
        <taxon>Fungi incertae sedis</taxon>
        <taxon>Mucoromycota</taxon>
        <taxon>Glomeromycotina</taxon>
        <taxon>Glomeromycetes</taxon>
        <taxon>Diversisporales</taxon>
        <taxon>Diversisporaceae</taxon>
        <taxon>Diversispora</taxon>
    </lineage>
</organism>
<evidence type="ECO:0000256" key="1">
    <source>
        <dbReference type="ARBA" id="ARBA00009356"/>
    </source>
</evidence>
<accession>A0A397IZ77</accession>
<comment type="similarity">
    <text evidence="1 4">Belongs to the universal ribosomal protein uL6 family.</text>
</comment>
<gene>
    <name evidence="6" type="ORF">Glove_121g64</name>
</gene>